<dbReference type="GO" id="GO:0008757">
    <property type="term" value="F:S-adenosylmethionine-dependent methyltransferase activity"/>
    <property type="evidence" value="ECO:0007669"/>
    <property type="project" value="InterPro"/>
</dbReference>
<organism evidence="3 4">
    <name type="scientific">Sulfoacidibacillus ferrooxidans</name>
    <dbReference type="NCBI Taxonomy" id="2005001"/>
    <lineage>
        <taxon>Bacteria</taxon>
        <taxon>Bacillati</taxon>
        <taxon>Bacillota</taxon>
        <taxon>Bacilli</taxon>
        <taxon>Bacillales</taxon>
        <taxon>Alicyclobacillaceae</taxon>
        <taxon>Sulfoacidibacillus</taxon>
    </lineage>
</organism>
<dbReference type="SUPFAM" id="SSF53335">
    <property type="entry name" value="S-adenosyl-L-methionine-dependent methyltransferases"/>
    <property type="match status" value="1"/>
</dbReference>
<dbReference type="AlphaFoldDB" id="A0A9X1V6Z3"/>
<dbReference type="Pfam" id="PF08241">
    <property type="entry name" value="Methyltransf_11"/>
    <property type="match status" value="1"/>
</dbReference>
<dbReference type="RefSeq" id="WP_241712013.1">
    <property type="nucleotide sequence ID" value="NZ_JALBUF010000001.1"/>
</dbReference>
<dbReference type="CDD" id="cd02440">
    <property type="entry name" value="AdoMet_MTases"/>
    <property type="match status" value="1"/>
</dbReference>
<feature type="region of interest" description="Disordered" evidence="1">
    <location>
        <begin position="1"/>
        <end position="29"/>
    </location>
</feature>
<evidence type="ECO:0000313" key="4">
    <source>
        <dbReference type="Proteomes" id="UP001139263"/>
    </source>
</evidence>
<evidence type="ECO:0000256" key="1">
    <source>
        <dbReference type="SAM" id="MobiDB-lite"/>
    </source>
</evidence>
<keyword evidence="4" id="KW-1185">Reference proteome</keyword>
<evidence type="ECO:0000259" key="2">
    <source>
        <dbReference type="Pfam" id="PF08241"/>
    </source>
</evidence>
<gene>
    <name evidence="3" type="ORF">MM817_00677</name>
</gene>
<dbReference type="Proteomes" id="UP001139263">
    <property type="component" value="Unassembled WGS sequence"/>
</dbReference>
<dbReference type="EMBL" id="JALBUF010000001">
    <property type="protein sequence ID" value="MCI0182418.1"/>
    <property type="molecule type" value="Genomic_DNA"/>
</dbReference>
<evidence type="ECO:0000313" key="3">
    <source>
        <dbReference type="EMBL" id="MCI0182418.1"/>
    </source>
</evidence>
<sequence>MSSRGMKPSARSHASMSMMAAGLKRSSETQDVTQSPIFQEVLKHLGEERTVLDIGAGVGRFTGPLAAAGCHVVAIEPAGEMISHLEETVERYDVSHRVQVLQSMWPADVDAQLPAHVEVALATFVIQFSDDWVGFAREMERTATKQCILAVHVDPIMRSLEELWPIFHPDRVGPHMPGFEEIYPVLLHAGIVADVHIFEEELGPRWLDVATALPMIALQLEISDDTDAIKRLENILEDRASAILQPRPHRMAMISWMPKTVQ</sequence>
<accession>A0A9X1V6Z3</accession>
<dbReference type="InterPro" id="IPR013216">
    <property type="entry name" value="Methyltransf_11"/>
</dbReference>
<reference evidence="3" key="1">
    <citation type="submission" date="2022-03" db="EMBL/GenBank/DDBJ databases">
        <title>Draft Genome Sequence of Firmicute Strain S0AB, a Heterotrophic Iron/Sulfur-Oxidizing Extreme Acidophile.</title>
        <authorList>
            <person name="Vergara E."/>
            <person name="Pakostova E."/>
            <person name="Johnson D.B."/>
            <person name="Holmes D.S."/>
        </authorList>
    </citation>
    <scope>NUCLEOTIDE SEQUENCE</scope>
    <source>
        <strain evidence="3">S0AB</strain>
    </source>
</reference>
<name>A0A9X1V6Z3_9BACL</name>
<proteinExistence type="predicted"/>
<dbReference type="Gene3D" id="3.40.50.150">
    <property type="entry name" value="Vaccinia Virus protein VP39"/>
    <property type="match status" value="1"/>
</dbReference>
<feature type="domain" description="Methyltransferase type 11" evidence="2">
    <location>
        <begin position="52"/>
        <end position="146"/>
    </location>
</feature>
<feature type="compositionally biased region" description="Low complexity" evidence="1">
    <location>
        <begin position="9"/>
        <end position="21"/>
    </location>
</feature>
<comment type="caution">
    <text evidence="3">The sequence shown here is derived from an EMBL/GenBank/DDBJ whole genome shotgun (WGS) entry which is preliminary data.</text>
</comment>
<dbReference type="InterPro" id="IPR029063">
    <property type="entry name" value="SAM-dependent_MTases_sf"/>
</dbReference>
<protein>
    <recommendedName>
        <fullName evidence="2">Methyltransferase type 11 domain-containing protein</fullName>
    </recommendedName>
</protein>